<organism evidence="2 3">
    <name type="scientific">Bacteroides ovatus</name>
    <dbReference type="NCBI Taxonomy" id="28116"/>
    <lineage>
        <taxon>Bacteria</taxon>
        <taxon>Pseudomonadati</taxon>
        <taxon>Bacteroidota</taxon>
        <taxon>Bacteroidia</taxon>
        <taxon>Bacteroidales</taxon>
        <taxon>Bacteroidaceae</taxon>
        <taxon>Bacteroides</taxon>
    </lineage>
</organism>
<keyword evidence="1" id="KW-0472">Membrane</keyword>
<evidence type="ECO:0000256" key="1">
    <source>
        <dbReference type="SAM" id="Phobius"/>
    </source>
</evidence>
<name>A0A6N3VBQ7_BACOV</name>
<protein>
    <submittedName>
        <fullName evidence="2">Uncharacterized protein</fullName>
    </submittedName>
</protein>
<accession>A0A6N3VBQ7</accession>
<evidence type="ECO:0000313" key="3">
    <source>
        <dbReference type="Proteomes" id="UP000460135"/>
    </source>
</evidence>
<dbReference type="AlphaFoldDB" id="A0A6N3VBQ7"/>
<keyword evidence="1" id="KW-0812">Transmembrane</keyword>
<sequence>MGVFYLISVLSILIVFIVPCIIGIRYMTKKQIAWHIQILWLLLIVLTSYGGLVVCMLYNKDI</sequence>
<dbReference type="Proteomes" id="UP000460135">
    <property type="component" value="Unassembled WGS sequence"/>
</dbReference>
<comment type="caution">
    <text evidence="2">The sequence shown here is derived from an EMBL/GenBank/DDBJ whole genome shotgun (WGS) entry which is preliminary data.</text>
</comment>
<feature type="transmembrane region" description="Helical" evidence="1">
    <location>
        <begin position="38"/>
        <end position="59"/>
    </location>
</feature>
<gene>
    <name evidence="2" type="ORF">F3F51_12180</name>
</gene>
<proteinExistence type="predicted"/>
<dbReference type="EMBL" id="VWLX01000008">
    <property type="protein sequence ID" value="KAA3804556.1"/>
    <property type="molecule type" value="Genomic_DNA"/>
</dbReference>
<reference evidence="2 3" key="1">
    <citation type="journal article" date="2019" name="Nat. Med.">
        <title>A library of human gut bacterial isolates paired with longitudinal multiomics data enables mechanistic microbiome research.</title>
        <authorList>
            <person name="Poyet M."/>
            <person name="Groussin M."/>
            <person name="Gibbons S.M."/>
            <person name="Avila-Pacheco J."/>
            <person name="Jiang X."/>
            <person name="Kearney S.M."/>
            <person name="Perrotta A.R."/>
            <person name="Berdy B."/>
            <person name="Zhao S."/>
            <person name="Lieberman T.D."/>
            <person name="Swanson P.K."/>
            <person name="Smith M."/>
            <person name="Roesemann S."/>
            <person name="Alexander J.E."/>
            <person name="Rich S.A."/>
            <person name="Livny J."/>
            <person name="Vlamakis H."/>
            <person name="Clish C."/>
            <person name="Bullock K."/>
            <person name="Deik A."/>
            <person name="Scott J."/>
            <person name="Pierce K.A."/>
            <person name="Xavier R.J."/>
            <person name="Alm E.J."/>
        </authorList>
    </citation>
    <scope>NUCLEOTIDE SEQUENCE [LARGE SCALE GENOMIC DNA]</scope>
    <source>
        <strain evidence="2 3">BIOML-A183</strain>
    </source>
</reference>
<feature type="transmembrane region" description="Helical" evidence="1">
    <location>
        <begin position="6"/>
        <end position="26"/>
    </location>
</feature>
<evidence type="ECO:0000313" key="2">
    <source>
        <dbReference type="EMBL" id="KAA3804556.1"/>
    </source>
</evidence>
<keyword evidence="1" id="KW-1133">Transmembrane helix</keyword>